<keyword evidence="1" id="KW-0472">Membrane</keyword>
<feature type="transmembrane region" description="Helical" evidence="1">
    <location>
        <begin position="59"/>
        <end position="77"/>
    </location>
</feature>
<dbReference type="EMBL" id="BSOA01000034">
    <property type="protein sequence ID" value="GLQ89409.1"/>
    <property type="molecule type" value="Genomic_DNA"/>
</dbReference>
<evidence type="ECO:0000256" key="1">
    <source>
        <dbReference type="SAM" id="Phobius"/>
    </source>
</evidence>
<evidence type="ECO:0000313" key="3">
    <source>
        <dbReference type="Proteomes" id="UP001156627"/>
    </source>
</evidence>
<name>A0ABQ5XDV7_9GAMM</name>
<reference evidence="3" key="1">
    <citation type="journal article" date="2019" name="Int. J. Syst. Evol. Microbiol.">
        <title>The Global Catalogue of Microorganisms (GCM) 10K type strain sequencing project: providing services to taxonomists for standard genome sequencing and annotation.</title>
        <authorList>
            <consortium name="The Broad Institute Genomics Platform"/>
            <consortium name="The Broad Institute Genome Sequencing Center for Infectious Disease"/>
            <person name="Wu L."/>
            <person name="Ma J."/>
        </authorList>
    </citation>
    <scope>NUCLEOTIDE SEQUENCE [LARGE SCALE GENOMIC DNA]</scope>
    <source>
        <strain evidence="3">NBRC 111981</strain>
    </source>
</reference>
<feature type="transmembrane region" description="Helical" evidence="1">
    <location>
        <begin position="116"/>
        <end position="136"/>
    </location>
</feature>
<sequence>MLLGTIDEARAMSDVSLFRLYLLRATYLLLVVGLGTQIWPDIIEHTRDATVLGSDKYGVVHALLAAVSVLALLGLRYPLQMLPLLFFEMVWKSTWLLAFALPFSLAHQVDAHLAETINACLMGVIFPIVIPWGYVWTNYVKKPGDRWGMGNRGGTLRSITSHHS</sequence>
<dbReference type="Proteomes" id="UP001156627">
    <property type="component" value="Unassembled WGS sequence"/>
</dbReference>
<keyword evidence="1" id="KW-0812">Transmembrane</keyword>
<evidence type="ECO:0000313" key="2">
    <source>
        <dbReference type="EMBL" id="GLQ89409.1"/>
    </source>
</evidence>
<protein>
    <submittedName>
        <fullName evidence="2">Uncharacterized protein</fullName>
    </submittedName>
</protein>
<gene>
    <name evidence="2" type="ORF">GCM10007898_29820</name>
</gene>
<accession>A0ABQ5XDV7</accession>
<organism evidence="2 3">
    <name type="scientific">Dyella flagellata</name>
    <dbReference type="NCBI Taxonomy" id="1867833"/>
    <lineage>
        <taxon>Bacteria</taxon>
        <taxon>Pseudomonadati</taxon>
        <taxon>Pseudomonadota</taxon>
        <taxon>Gammaproteobacteria</taxon>
        <taxon>Lysobacterales</taxon>
        <taxon>Rhodanobacteraceae</taxon>
        <taxon>Dyella</taxon>
    </lineage>
</organism>
<proteinExistence type="predicted"/>
<keyword evidence="3" id="KW-1185">Reference proteome</keyword>
<comment type="caution">
    <text evidence="2">The sequence shown here is derived from an EMBL/GenBank/DDBJ whole genome shotgun (WGS) entry which is preliminary data.</text>
</comment>
<feature type="transmembrane region" description="Helical" evidence="1">
    <location>
        <begin position="21"/>
        <end position="39"/>
    </location>
</feature>
<feature type="transmembrane region" description="Helical" evidence="1">
    <location>
        <begin position="84"/>
        <end position="104"/>
    </location>
</feature>
<keyword evidence="1" id="KW-1133">Transmembrane helix</keyword>